<keyword evidence="5 10" id="KW-0456">Lyase</keyword>
<dbReference type="PANTHER" id="PTHR30523">
    <property type="entry name" value="PHOSPHOENOLPYRUVATE CARBOXYLASE"/>
    <property type="match status" value="1"/>
</dbReference>
<dbReference type="PANTHER" id="PTHR30523:SF6">
    <property type="entry name" value="PHOSPHOENOLPYRUVATE CARBOXYLASE"/>
    <property type="match status" value="1"/>
</dbReference>
<keyword evidence="11" id="KW-1185">Reference proteome</keyword>
<evidence type="ECO:0000256" key="9">
    <source>
        <dbReference type="PROSITE-ProRule" id="PRU10112"/>
    </source>
</evidence>
<dbReference type="Pfam" id="PF00311">
    <property type="entry name" value="PEPcase"/>
    <property type="match status" value="1"/>
</dbReference>
<dbReference type="Proteomes" id="UP001281761">
    <property type="component" value="Unassembled WGS sequence"/>
</dbReference>
<accession>A0ABQ9YAP2</accession>
<dbReference type="GO" id="GO:0008964">
    <property type="term" value="F:phosphoenolpyruvate carboxylase activity"/>
    <property type="evidence" value="ECO:0007669"/>
    <property type="project" value="UniProtKB-EC"/>
</dbReference>
<evidence type="ECO:0000256" key="1">
    <source>
        <dbReference type="ARBA" id="ARBA00001946"/>
    </source>
</evidence>
<organism evidence="10 11">
    <name type="scientific">Blattamonas nauphoetae</name>
    <dbReference type="NCBI Taxonomy" id="2049346"/>
    <lineage>
        <taxon>Eukaryota</taxon>
        <taxon>Metamonada</taxon>
        <taxon>Preaxostyla</taxon>
        <taxon>Oxymonadida</taxon>
        <taxon>Blattamonas</taxon>
    </lineage>
</organism>
<dbReference type="InterPro" id="IPR022805">
    <property type="entry name" value="PEP_COase_bac/pln-type"/>
</dbReference>
<dbReference type="PRINTS" id="PR00150">
    <property type="entry name" value="PEPCARBXLASE"/>
</dbReference>
<evidence type="ECO:0000256" key="2">
    <source>
        <dbReference type="ARBA" id="ARBA00008346"/>
    </source>
</evidence>
<evidence type="ECO:0000256" key="6">
    <source>
        <dbReference type="ARBA" id="ARBA00023300"/>
    </source>
</evidence>
<sequence length="880" mass="100058">MNGQMHAALQADISLLGKMLDEAIKQGEGETVFKHLETIRRLSSLNHNGDGAAQEELITTLEKLNDEDFVPIVRGFTQFLNLVNTAEQYHSISPNTSGATDPVAFSELYETLKMKGVDDKDIISGLENLSINLVLTAHPTEINRQSLNVNLAQVDACLGALDHRDLPEYRKRPIYERLRQLISQYWYTDEIRKVRPSVNEEARWGLQLVGNSLWKAVPDYLRRLDLQVKDKLNISLPVDARPIFFSSWMGGDRDGNPNVTAKTTREVMNENRLVAAKMYAEDIDLLVWELSMWKCSDRFRKYIGDDEVQEPYRELMRRVRTRLGHTITYLEALDRGERADPHPSVIMRTTQLWEPLYECYLSLVECGMEIIANDKLLDTMRRTRCFGITLTQMDIRQESIVHTEALAEITQFIGLGDYSEWDEEKRLKFLIEELNSNRPLLPRNWTPSEKTKELFDTIEVITETNEGVIPCYIISMTSAASDVLAVHLLLKEFECPYFQPVTPLFETLNDLNNSERIMNELFEIEWYKKNINGKQMVMIGYSDSAKDAGSLAAGWAQYRSQERLLKVSDAHNVALTLFHGRGGTVGRGGGPAKFALFSQPPGSLKGGLRVTEQGEMMRFKLGMPELAVRTLSLYTDAILEANLTPPPIPKPEWRDMMDSMSDHSCEVYQGVVYKDDRFTPYFYQATPVQELGKLPLSSRPAKRRPTGGVETLRAIPWIFGWTQNRLLLPAWLGAGTALQKAIDDGHLEVLRTMKKEWPFFNTRISILEMVFAKTNLTIARKYDEQLVEPSLRGLGEELRAMLEKDINTILSLDEAKSLREALPIDLAENLSMRTVHTDPLNLLQIELLSRARKNGEEHGPLERALMITISGIAAGMRNTG</sequence>
<proteinExistence type="inferred from homology"/>
<dbReference type="SUPFAM" id="SSF51621">
    <property type="entry name" value="Phosphoenolpyruvate/pyruvate domain"/>
    <property type="match status" value="1"/>
</dbReference>
<evidence type="ECO:0000256" key="7">
    <source>
        <dbReference type="ARBA" id="ARBA00048995"/>
    </source>
</evidence>
<keyword evidence="4" id="KW-0460">Magnesium</keyword>
<gene>
    <name evidence="10" type="ORF">BLNAU_4349</name>
</gene>
<dbReference type="Gene3D" id="1.20.1440.90">
    <property type="entry name" value="Phosphoenolpyruvate/pyruvate domain"/>
    <property type="match status" value="1"/>
</dbReference>
<comment type="cofactor">
    <cofactor evidence="1">
        <name>Mg(2+)</name>
        <dbReference type="ChEBI" id="CHEBI:18420"/>
    </cofactor>
</comment>
<dbReference type="EMBL" id="JARBJD010000021">
    <property type="protein sequence ID" value="KAK2960694.1"/>
    <property type="molecule type" value="Genomic_DNA"/>
</dbReference>
<evidence type="ECO:0000256" key="4">
    <source>
        <dbReference type="ARBA" id="ARBA00022842"/>
    </source>
</evidence>
<evidence type="ECO:0000313" key="11">
    <source>
        <dbReference type="Proteomes" id="UP001281761"/>
    </source>
</evidence>
<dbReference type="EC" id="4.1.1.31" evidence="3"/>
<dbReference type="InterPro" id="IPR033129">
    <property type="entry name" value="PEPCASE_His_AS"/>
</dbReference>
<name>A0ABQ9YAP2_9EUKA</name>
<feature type="active site" evidence="8">
    <location>
        <position position="138"/>
    </location>
</feature>
<comment type="caution">
    <text evidence="10">The sequence shown here is derived from an EMBL/GenBank/DDBJ whole genome shotgun (WGS) entry which is preliminary data.</text>
</comment>
<evidence type="ECO:0000256" key="8">
    <source>
        <dbReference type="PROSITE-ProRule" id="PRU10111"/>
    </source>
</evidence>
<comment type="similarity">
    <text evidence="2">Belongs to the PEPCase type 1 family.</text>
</comment>
<dbReference type="InterPro" id="IPR015813">
    <property type="entry name" value="Pyrv/PenolPyrv_kinase-like_dom"/>
</dbReference>
<dbReference type="PROSITE" id="PS00781">
    <property type="entry name" value="PEPCASE_1"/>
    <property type="match status" value="1"/>
</dbReference>
<feature type="active site" evidence="9">
    <location>
        <position position="546"/>
    </location>
</feature>
<dbReference type="InterPro" id="IPR021135">
    <property type="entry name" value="PEP_COase"/>
</dbReference>
<dbReference type="HAMAP" id="MF_00595">
    <property type="entry name" value="PEPcase_type1"/>
    <property type="match status" value="1"/>
</dbReference>
<protein>
    <recommendedName>
        <fullName evidence="3">phosphoenolpyruvate carboxylase</fullName>
        <ecNumber evidence="3">4.1.1.31</ecNumber>
    </recommendedName>
</protein>
<dbReference type="NCBIfam" id="NF000584">
    <property type="entry name" value="PRK00009.1"/>
    <property type="match status" value="1"/>
</dbReference>
<evidence type="ECO:0000256" key="3">
    <source>
        <dbReference type="ARBA" id="ARBA00012305"/>
    </source>
</evidence>
<keyword evidence="6" id="KW-0120">Carbon dioxide fixation</keyword>
<dbReference type="PROSITE" id="PS00393">
    <property type="entry name" value="PEPCASE_2"/>
    <property type="match status" value="1"/>
</dbReference>
<evidence type="ECO:0000256" key="5">
    <source>
        <dbReference type="ARBA" id="ARBA00023239"/>
    </source>
</evidence>
<dbReference type="InterPro" id="IPR018129">
    <property type="entry name" value="PEP_COase_Lys_AS"/>
</dbReference>
<comment type="catalytic activity">
    <reaction evidence="7">
        <text>oxaloacetate + phosphate = phosphoenolpyruvate + hydrogencarbonate</text>
        <dbReference type="Rhea" id="RHEA:28370"/>
        <dbReference type="ChEBI" id="CHEBI:16452"/>
        <dbReference type="ChEBI" id="CHEBI:17544"/>
        <dbReference type="ChEBI" id="CHEBI:43474"/>
        <dbReference type="ChEBI" id="CHEBI:58702"/>
        <dbReference type="EC" id="4.1.1.31"/>
    </reaction>
</comment>
<reference evidence="10 11" key="1">
    <citation type="journal article" date="2022" name="bioRxiv">
        <title>Genomics of Preaxostyla Flagellates Illuminates Evolutionary Transitions and the Path Towards Mitochondrial Loss.</title>
        <authorList>
            <person name="Novak L.V.F."/>
            <person name="Treitli S.C."/>
            <person name="Pyrih J."/>
            <person name="Halakuc P."/>
            <person name="Pipaliya S.V."/>
            <person name="Vacek V."/>
            <person name="Brzon O."/>
            <person name="Soukal P."/>
            <person name="Eme L."/>
            <person name="Dacks J.B."/>
            <person name="Karnkowska A."/>
            <person name="Elias M."/>
            <person name="Hampl V."/>
        </authorList>
    </citation>
    <scope>NUCLEOTIDE SEQUENCE [LARGE SCALE GENOMIC DNA]</scope>
    <source>
        <strain evidence="10">NAU3</strain>
        <tissue evidence="10">Gut</tissue>
    </source>
</reference>
<evidence type="ECO:0000313" key="10">
    <source>
        <dbReference type="EMBL" id="KAK2960694.1"/>
    </source>
</evidence>